<reference evidence="9" key="1">
    <citation type="submission" date="2020-09" db="EMBL/GenBank/DDBJ databases">
        <authorList>
            <person name="Yoon J.-W."/>
        </authorList>
    </citation>
    <scope>NUCLEOTIDE SEQUENCE</scope>
    <source>
        <strain evidence="9">KMU-158</strain>
    </source>
</reference>
<gene>
    <name evidence="9" type="ORF">IB286_11340</name>
</gene>
<dbReference type="PANTHER" id="PTHR30246:SF1">
    <property type="entry name" value="2-DEHYDRO-3-DEOXY-6-PHOSPHOGALACTONATE ALDOLASE-RELATED"/>
    <property type="match status" value="1"/>
</dbReference>
<dbReference type="NCBIfam" id="NF004325">
    <property type="entry name" value="PRK05718.1"/>
    <property type="match status" value="1"/>
</dbReference>
<dbReference type="EMBL" id="JACXLD010000006">
    <property type="protein sequence ID" value="MBD2859600.1"/>
    <property type="molecule type" value="Genomic_DNA"/>
</dbReference>
<comment type="similarity">
    <text evidence="3">Belongs to the KHG/KDPG aldolase family.</text>
</comment>
<evidence type="ECO:0000256" key="6">
    <source>
        <dbReference type="ARBA" id="ARBA00023239"/>
    </source>
</evidence>
<dbReference type="InterPro" id="IPR031337">
    <property type="entry name" value="KDPG/KHG_AS_1"/>
</dbReference>
<dbReference type="SUPFAM" id="SSF51569">
    <property type="entry name" value="Aldolase"/>
    <property type="match status" value="1"/>
</dbReference>
<dbReference type="EC" id="4.1.2.14" evidence="5"/>
<dbReference type="InterPro" id="IPR013785">
    <property type="entry name" value="Aldolase_TIM"/>
</dbReference>
<dbReference type="Gene3D" id="3.20.20.70">
    <property type="entry name" value="Aldolase class I"/>
    <property type="match status" value="1"/>
</dbReference>
<evidence type="ECO:0000256" key="4">
    <source>
        <dbReference type="ARBA" id="ARBA00011233"/>
    </source>
</evidence>
<dbReference type="CDD" id="cd00452">
    <property type="entry name" value="KDPG_aldolase"/>
    <property type="match status" value="1"/>
</dbReference>
<dbReference type="Pfam" id="PF01081">
    <property type="entry name" value="Aldolase"/>
    <property type="match status" value="1"/>
</dbReference>
<keyword evidence="10" id="KW-1185">Reference proteome</keyword>
<comment type="pathway">
    <text evidence="2">Carbohydrate acid metabolism; 2-dehydro-3-deoxy-D-gluconate degradation; D-glyceraldehyde 3-phosphate and pyruvate from 2-dehydro-3-deoxy-D-gluconate: step 2/2.</text>
</comment>
<comment type="catalytic activity">
    <reaction evidence="1">
        <text>2-dehydro-3-deoxy-6-phospho-D-gluconate = D-glyceraldehyde 3-phosphate + pyruvate</text>
        <dbReference type="Rhea" id="RHEA:17089"/>
        <dbReference type="ChEBI" id="CHEBI:15361"/>
        <dbReference type="ChEBI" id="CHEBI:57569"/>
        <dbReference type="ChEBI" id="CHEBI:59776"/>
        <dbReference type="EC" id="4.1.2.14"/>
    </reaction>
</comment>
<dbReference type="PANTHER" id="PTHR30246">
    <property type="entry name" value="2-KETO-3-DEOXY-6-PHOSPHOGLUCONATE ALDOLASE"/>
    <property type="match status" value="1"/>
</dbReference>
<evidence type="ECO:0000313" key="10">
    <source>
        <dbReference type="Proteomes" id="UP000610558"/>
    </source>
</evidence>
<evidence type="ECO:0000256" key="1">
    <source>
        <dbReference type="ARBA" id="ARBA00000654"/>
    </source>
</evidence>
<protein>
    <recommendedName>
        <fullName evidence="5">2-dehydro-3-deoxy-phosphogluconate aldolase</fullName>
        <ecNumber evidence="5">4.1.2.14</ecNumber>
    </recommendedName>
</protein>
<keyword evidence="8" id="KW-0119">Carbohydrate metabolism</keyword>
<keyword evidence="7" id="KW-0704">Schiff base</keyword>
<dbReference type="PROSITE" id="PS00159">
    <property type="entry name" value="ALDOLASE_KDPG_KHG_1"/>
    <property type="match status" value="1"/>
</dbReference>
<dbReference type="AlphaFoldDB" id="A0A927C551"/>
<accession>A0A927C551</accession>
<keyword evidence="6" id="KW-0456">Lyase</keyword>
<evidence type="ECO:0000313" key="9">
    <source>
        <dbReference type="EMBL" id="MBD2859600.1"/>
    </source>
</evidence>
<organism evidence="9 10">
    <name type="scientific">Spongiibacter pelagi</name>
    <dbReference type="NCBI Taxonomy" id="2760804"/>
    <lineage>
        <taxon>Bacteria</taxon>
        <taxon>Pseudomonadati</taxon>
        <taxon>Pseudomonadota</taxon>
        <taxon>Gammaproteobacteria</taxon>
        <taxon>Cellvibrionales</taxon>
        <taxon>Spongiibacteraceae</taxon>
        <taxon>Spongiibacter</taxon>
    </lineage>
</organism>
<dbReference type="InterPro" id="IPR031338">
    <property type="entry name" value="KDPG/KHG_AS_2"/>
</dbReference>
<name>A0A927C551_9GAMM</name>
<dbReference type="PROSITE" id="PS00160">
    <property type="entry name" value="ALDOLASE_KDPG_KHG_2"/>
    <property type="match status" value="1"/>
</dbReference>
<sequence>MRDVEQILTRSPVIPVIVIEDIADAVPLARALYQGGLQVLEVTLRTEQGLAAITEMRSALPDAIIGAGTVISGDDVVRSKAAGAEFLVSPGCTPALFDSAMAEQMPFLPGVNSPSEAMALLEKGQRHLKFFPAEAAGGVAMLKSIGGPLPQLRFCPTGGINLSNAKSYMALSNVACVGGSWMLDAKAIASKDWGLIEKLASEAAALKS</sequence>
<evidence type="ECO:0000256" key="2">
    <source>
        <dbReference type="ARBA" id="ARBA00004736"/>
    </source>
</evidence>
<dbReference type="GO" id="GO:0008675">
    <property type="term" value="F:2-dehydro-3-deoxy-phosphogluconate aldolase activity"/>
    <property type="evidence" value="ECO:0007669"/>
    <property type="project" value="UniProtKB-EC"/>
</dbReference>
<proteinExistence type="inferred from homology"/>
<comment type="caution">
    <text evidence="9">The sequence shown here is derived from an EMBL/GenBank/DDBJ whole genome shotgun (WGS) entry which is preliminary data.</text>
</comment>
<evidence type="ECO:0000256" key="5">
    <source>
        <dbReference type="ARBA" id="ARBA00013063"/>
    </source>
</evidence>
<dbReference type="InterPro" id="IPR000887">
    <property type="entry name" value="Aldlse_KDPG_KHG"/>
</dbReference>
<evidence type="ECO:0000256" key="3">
    <source>
        <dbReference type="ARBA" id="ARBA00006906"/>
    </source>
</evidence>
<dbReference type="NCBIfam" id="TIGR01182">
    <property type="entry name" value="eda"/>
    <property type="match status" value="1"/>
</dbReference>
<dbReference type="RefSeq" id="WP_190765613.1">
    <property type="nucleotide sequence ID" value="NZ_JACXLD010000006.1"/>
</dbReference>
<dbReference type="Proteomes" id="UP000610558">
    <property type="component" value="Unassembled WGS sequence"/>
</dbReference>
<comment type="subunit">
    <text evidence="4">Homotrimer.</text>
</comment>
<evidence type="ECO:0000256" key="7">
    <source>
        <dbReference type="ARBA" id="ARBA00023270"/>
    </source>
</evidence>
<evidence type="ECO:0000256" key="8">
    <source>
        <dbReference type="ARBA" id="ARBA00023277"/>
    </source>
</evidence>